<evidence type="ECO:0000313" key="3">
    <source>
        <dbReference type="EMBL" id="QKJ19498.1"/>
    </source>
</evidence>
<feature type="transmembrane region" description="Helical" evidence="1">
    <location>
        <begin position="6"/>
        <end position="25"/>
    </location>
</feature>
<reference evidence="3 4" key="1">
    <citation type="submission" date="2020-05" db="EMBL/GenBank/DDBJ databases">
        <title>Strain PA2F3 complete genome.</title>
        <authorList>
            <person name="Kim Y.-S."/>
            <person name="Kim S.-J."/>
            <person name="Jung H.-k."/>
            <person name="Kim S.-E."/>
            <person name="Kim K.-H."/>
        </authorList>
    </citation>
    <scope>NUCLEOTIDE SEQUENCE [LARGE SCALE GENOMIC DNA]</scope>
    <source>
        <strain evidence="3 4">PA2F3</strain>
    </source>
</reference>
<proteinExistence type="predicted"/>
<accession>A0A7D4Q140</accession>
<keyword evidence="1" id="KW-0812">Transmembrane</keyword>
<protein>
    <recommendedName>
        <fullName evidence="2">PH domain-containing protein</fullName>
    </recommendedName>
</protein>
<dbReference type="AlphaFoldDB" id="A0A7D4Q140"/>
<name>A0A7D4Q140_9MICO</name>
<dbReference type="Proteomes" id="UP000502498">
    <property type="component" value="Chromosome"/>
</dbReference>
<sequence>MTREGALVIIVLVAVGLLALLVWAWSRRSRRDAQPLVQAGELPEDARVVAVFEALYVATTAYELPLERIAAPGLGMRSRATLTVTDAGVAVDLTGQARFVLPTSRILAVGQSTVAIDRVVEPGGLTRLTWRTDADTVVDTYFRPQDASARALADAIADTLPTTTPTGMDA</sequence>
<evidence type="ECO:0000259" key="2">
    <source>
        <dbReference type="Pfam" id="PF25362"/>
    </source>
</evidence>
<dbReference type="Pfam" id="PF25362">
    <property type="entry name" value="bPH_11"/>
    <property type="match status" value="1"/>
</dbReference>
<dbReference type="RefSeq" id="WP_172989937.1">
    <property type="nucleotide sequence ID" value="NZ_CP054038.1"/>
</dbReference>
<evidence type="ECO:0000313" key="4">
    <source>
        <dbReference type="Proteomes" id="UP000502498"/>
    </source>
</evidence>
<organism evidence="3 4">
    <name type="scientific">Microbacterium hominis</name>
    <dbReference type="NCBI Taxonomy" id="162426"/>
    <lineage>
        <taxon>Bacteria</taxon>
        <taxon>Bacillati</taxon>
        <taxon>Actinomycetota</taxon>
        <taxon>Actinomycetes</taxon>
        <taxon>Micrococcales</taxon>
        <taxon>Microbacteriaceae</taxon>
        <taxon>Microbacterium</taxon>
    </lineage>
</organism>
<gene>
    <name evidence="3" type="ORF">HQM25_09085</name>
</gene>
<keyword evidence="1" id="KW-0472">Membrane</keyword>
<feature type="domain" description="PH" evidence="2">
    <location>
        <begin position="45"/>
        <end position="151"/>
    </location>
</feature>
<evidence type="ECO:0000256" key="1">
    <source>
        <dbReference type="SAM" id="Phobius"/>
    </source>
</evidence>
<dbReference type="InterPro" id="IPR057446">
    <property type="entry name" value="PH_bac"/>
</dbReference>
<dbReference type="EMBL" id="CP054038">
    <property type="protein sequence ID" value="QKJ19498.1"/>
    <property type="molecule type" value="Genomic_DNA"/>
</dbReference>
<keyword evidence="1" id="KW-1133">Transmembrane helix</keyword>